<protein>
    <recommendedName>
        <fullName evidence="2">Acyltransferase 3 domain-containing protein</fullName>
    </recommendedName>
</protein>
<dbReference type="GO" id="GO:0016747">
    <property type="term" value="F:acyltransferase activity, transferring groups other than amino-acyl groups"/>
    <property type="evidence" value="ECO:0007669"/>
    <property type="project" value="InterPro"/>
</dbReference>
<keyword evidence="1" id="KW-0812">Transmembrane</keyword>
<feature type="transmembrane region" description="Helical" evidence="1">
    <location>
        <begin position="156"/>
        <end position="177"/>
    </location>
</feature>
<feature type="transmembrane region" description="Helical" evidence="1">
    <location>
        <begin position="256"/>
        <end position="277"/>
    </location>
</feature>
<dbReference type="InterPro" id="IPR050879">
    <property type="entry name" value="Acyltransferase_3"/>
</dbReference>
<proteinExistence type="predicted"/>
<dbReference type="GO" id="GO:0000271">
    <property type="term" value="P:polysaccharide biosynthetic process"/>
    <property type="evidence" value="ECO:0007669"/>
    <property type="project" value="TreeGrafter"/>
</dbReference>
<keyword evidence="1" id="KW-1133">Transmembrane helix</keyword>
<dbReference type="PATRIC" id="fig|53707.9.peg.5447"/>
<evidence type="ECO:0000259" key="2">
    <source>
        <dbReference type="Pfam" id="PF01757"/>
    </source>
</evidence>
<reference evidence="3 4" key="1">
    <citation type="submission" date="2015-09" db="EMBL/GenBank/DDBJ databases">
        <title>Genome announcement of multiple Pseudomonas syringae strains.</title>
        <authorList>
            <person name="Thakur S."/>
            <person name="Wang P.W."/>
            <person name="Gong Y."/>
            <person name="Weir B.S."/>
            <person name="Guttman D.S."/>
        </authorList>
    </citation>
    <scope>NUCLEOTIDE SEQUENCE [LARGE SCALE GENOMIC DNA]</scope>
    <source>
        <strain evidence="3 4">ICMP3507</strain>
    </source>
</reference>
<evidence type="ECO:0000256" key="1">
    <source>
        <dbReference type="SAM" id="Phobius"/>
    </source>
</evidence>
<comment type="caution">
    <text evidence="3">The sequence shown here is derived from an EMBL/GenBank/DDBJ whole genome shotgun (WGS) entry which is preliminary data.</text>
</comment>
<feature type="transmembrane region" description="Helical" evidence="1">
    <location>
        <begin position="66"/>
        <end position="87"/>
    </location>
</feature>
<accession>A0A0P9TRE3</accession>
<feature type="transmembrane region" description="Helical" evidence="1">
    <location>
        <begin position="31"/>
        <end position="54"/>
    </location>
</feature>
<feature type="transmembrane region" description="Helical" evidence="1">
    <location>
        <begin position="222"/>
        <end position="244"/>
    </location>
</feature>
<gene>
    <name evidence="3" type="ORF">ALO35_102926</name>
</gene>
<dbReference type="Pfam" id="PF01757">
    <property type="entry name" value="Acyl_transf_3"/>
    <property type="match status" value="1"/>
</dbReference>
<dbReference type="GO" id="GO:0016020">
    <property type="term" value="C:membrane"/>
    <property type="evidence" value="ECO:0007669"/>
    <property type="project" value="TreeGrafter"/>
</dbReference>
<dbReference type="Proteomes" id="UP000050265">
    <property type="component" value="Unassembled WGS sequence"/>
</dbReference>
<dbReference type="InterPro" id="IPR002656">
    <property type="entry name" value="Acyl_transf_3_dom"/>
</dbReference>
<dbReference type="PANTHER" id="PTHR23028:SF53">
    <property type="entry name" value="ACYL_TRANSF_3 DOMAIN-CONTAINING PROTEIN"/>
    <property type="match status" value="1"/>
</dbReference>
<feature type="transmembrane region" description="Helical" evidence="1">
    <location>
        <begin position="107"/>
        <end position="125"/>
    </location>
</feature>
<evidence type="ECO:0000313" key="4">
    <source>
        <dbReference type="Proteomes" id="UP000050265"/>
    </source>
</evidence>
<evidence type="ECO:0000313" key="3">
    <source>
        <dbReference type="EMBL" id="KPX76290.1"/>
    </source>
</evidence>
<feature type="transmembrane region" description="Helical" evidence="1">
    <location>
        <begin position="189"/>
        <end position="210"/>
    </location>
</feature>
<organism evidence="3 4">
    <name type="scientific">Pseudomonas amygdali pv. lachrymans</name>
    <name type="common">Pseudomonas syringae pv. lachrymans</name>
    <dbReference type="NCBI Taxonomy" id="53707"/>
    <lineage>
        <taxon>Bacteria</taxon>
        <taxon>Pseudomonadati</taxon>
        <taxon>Pseudomonadota</taxon>
        <taxon>Gammaproteobacteria</taxon>
        <taxon>Pseudomonadales</taxon>
        <taxon>Pseudomonadaceae</taxon>
        <taxon>Pseudomonas</taxon>
        <taxon>Pseudomonas amygdali</taxon>
    </lineage>
</organism>
<feature type="domain" description="Acyltransferase 3" evidence="2">
    <location>
        <begin position="32"/>
        <end position="367"/>
    </location>
</feature>
<dbReference type="PANTHER" id="PTHR23028">
    <property type="entry name" value="ACETYLTRANSFERASE"/>
    <property type="match status" value="1"/>
</dbReference>
<dbReference type="EMBL" id="LJQP01000052">
    <property type="protein sequence ID" value="KPX76290.1"/>
    <property type="molecule type" value="Genomic_DNA"/>
</dbReference>
<name>A0A0P9TRE3_PSEAV</name>
<feature type="transmembrane region" description="Helical" evidence="1">
    <location>
        <begin position="349"/>
        <end position="367"/>
    </location>
</feature>
<sequence>MCCIVSMTDHQHSHKRVFSNNMIGANQKERLYWLQSLRGAAALLVVLCHSYYFLQGTDQDKLAQSLLLPGAMGVDIFFLISGFIMVITTKNDEGTLRSSSQFLLKRFVRVWPTYAIATFAAVILLRPDGFITSAAGQIALLKSLAFLPVSNTPAPYFGVVYGLGWTLNFEMYFYFALAATMLAGRLRWHVLYVWFFLSIILFPALSNSYINLKVRPDVVFDSALLAQLTNPIILMFVAGVAAGQIYNTETKFSSRFIARILVLATTTLTAATIYVGIYDFHGITGWGAPIILNFLTIAIASKGSSYTPPAWTIWLGEISYSLYLTHRLTQVSSTEIAKYLALEDFGKTWYFVALTTIASIIIAYIFYSMIERKLVTGLYQRIGGKRKALVPPTAASSQPSAIDFR</sequence>
<dbReference type="AlphaFoldDB" id="A0A0P9TRE3"/>
<keyword evidence="1" id="KW-0472">Membrane</keyword>